<evidence type="ECO:0000313" key="3">
    <source>
        <dbReference type="Proteomes" id="UP001165063"/>
    </source>
</evidence>
<protein>
    <submittedName>
        <fullName evidence="2">Unnamed protein product</fullName>
    </submittedName>
</protein>
<feature type="region of interest" description="Disordered" evidence="1">
    <location>
        <begin position="189"/>
        <end position="209"/>
    </location>
</feature>
<keyword evidence="3" id="KW-1185">Reference proteome</keyword>
<comment type="caution">
    <text evidence="2">The sequence shown here is derived from an EMBL/GenBank/DDBJ whole genome shotgun (WGS) entry which is preliminary data.</text>
</comment>
<evidence type="ECO:0000256" key="1">
    <source>
        <dbReference type="SAM" id="MobiDB-lite"/>
    </source>
</evidence>
<dbReference type="EMBL" id="BSXU01003466">
    <property type="protein sequence ID" value="GMG40125.1"/>
    <property type="molecule type" value="Genomic_DNA"/>
</dbReference>
<evidence type="ECO:0000313" key="2">
    <source>
        <dbReference type="EMBL" id="GMG40125.1"/>
    </source>
</evidence>
<name>A0A9W6Z270_AMBMO</name>
<gene>
    <name evidence="2" type="ORF">Amon01_000590900</name>
</gene>
<dbReference type="Proteomes" id="UP001165063">
    <property type="component" value="Unassembled WGS sequence"/>
</dbReference>
<dbReference type="AlphaFoldDB" id="A0A9W6Z270"/>
<sequence>MEVGNSVFIDYPAIPVGDVHNKKLLASFRTKFVAPFKVVAKNSAVNSELELPSSFKRSHACFPHLPDLQEFAATNINNTDEFFSSSFIHRSSKKANSERESFQSVNQANQDQIEHIHNNNILVSDISSSPTIDSVPHVPADFTNLPRKSFDSLIDTGSSSCLIGEEIVKTINVPPVLPQDKPLINPITPDFPLEPPPRRPSDYISQLAS</sequence>
<accession>A0A9W6Z270</accession>
<organism evidence="2 3">
    <name type="scientific">Ambrosiozyma monospora</name>
    <name type="common">Yeast</name>
    <name type="synonym">Endomycopsis monosporus</name>
    <dbReference type="NCBI Taxonomy" id="43982"/>
    <lineage>
        <taxon>Eukaryota</taxon>
        <taxon>Fungi</taxon>
        <taxon>Dikarya</taxon>
        <taxon>Ascomycota</taxon>
        <taxon>Saccharomycotina</taxon>
        <taxon>Pichiomycetes</taxon>
        <taxon>Pichiales</taxon>
        <taxon>Pichiaceae</taxon>
        <taxon>Ambrosiozyma</taxon>
    </lineage>
</organism>
<proteinExistence type="predicted"/>
<dbReference type="OrthoDB" id="4488294at2759"/>
<reference evidence="2" key="1">
    <citation type="submission" date="2023-04" db="EMBL/GenBank/DDBJ databases">
        <title>Ambrosiozyma monospora NBRC 1965.</title>
        <authorList>
            <person name="Ichikawa N."/>
            <person name="Sato H."/>
            <person name="Tonouchi N."/>
        </authorList>
    </citation>
    <scope>NUCLEOTIDE SEQUENCE</scope>
    <source>
        <strain evidence="2">NBRC 1965</strain>
    </source>
</reference>